<dbReference type="GO" id="GO:0000139">
    <property type="term" value="C:Golgi membrane"/>
    <property type="evidence" value="ECO:0007669"/>
    <property type="project" value="TreeGrafter"/>
</dbReference>
<dbReference type="EMBL" id="CAJPWZ010003130">
    <property type="protein sequence ID" value="CAG2252723.1"/>
    <property type="molecule type" value="Genomic_DNA"/>
</dbReference>
<keyword evidence="12" id="KW-0472">Membrane</keyword>
<dbReference type="InterPro" id="IPR000209">
    <property type="entry name" value="Peptidase_S8/S53_dom"/>
</dbReference>
<keyword evidence="8" id="KW-1015">Disulfide bond</keyword>
<evidence type="ECO:0000256" key="6">
    <source>
        <dbReference type="ARBA" id="ARBA00022825"/>
    </source>
</evidence>
<keyword evidence="12" id="KW-0812">Transmembrane</keyword>
<keyword evidence="2 11" id="KW-0645">Protease</keyword>
<name>A0A8S3V898_MYTED</name>
<dbReference type="EC" id="3.4.21.-" evidence="14"/>
<comment type="caution">
    <text evidence="14">The sequence shown here is derived from an EMBL/GenBank/DDBJ whole genome shotgun (WGS) entry which is preliminary data.</text>
</comment>
<dbReference type="FunFam" id="3.40.50.200:FF:000021">
    <property type="entry name" value="Proprotein convertase subtilisin/kexin type 5a"/>
    <property type="match status" value="1"/>
</dbReference>
<organism evidence="14 15">
    <name type="scientific">Mytilus edulis</name>
    <name type="common">Blue mussel</name>
    <dbReference type="NCBI Taxonomy" id="6550"/>
    <lineage>
        <taxon>Eukaryota</taxon>
        <taxon>Metazoa</taxon>
        <taxon>Spiralia</taxon>
        <taxon>Lophotrochozoa</taxon>
        <taxon>Mollusca</taxon>
        <taxon>Bivalvia</taxon>
        <taxon>Autobranchia</taxon>
        <taxon>Pteriomorphia</taxon>
        <taxon>Mytilida</taxon>
        <taxon>Mytiloidea</taxon>
        <taxon>Mytilidae</taxon>
        <taxon>Mytilinae</taxon>
        <taxon>Mytilus</taxon>
    </lineage>
</organism>
<dbReference type="InterPro" id="IPR002884">
    <property type="entry name" value="P_dom"/>
</dbReference>
<feature type="active site" description="Charge relay system" evidence="10 11">
    <location>
        <position position="207"/>
    </location>
</feature>
<dbReference type="InterPro" id="IPR015500">
    <property type="entry name" value="Peptidase_S8_subtilisin-rel"/>
</dbReference>
<dbReference type="InterPro" id="IPR034182">
    <property type="entry name" value="Kexin/furin"/>
</dbReference>
<evidence type="ECO:0000313" key="15">
    <source>
        <dbReference type="Proteomes" id="UP000683360"/>
    </source>
</evidence>
<dbReference type="PROSITE" id="PS00137">
    <property type="entry name" value="SUBTILASE_HIS"/>
    <property type="match status" value="1"/>
</dbReference>
<accession>A0A8S3V898</accession>
<evidence type="ECO:0000256" key="8">
    <source>
        <dbReference type="ARBA" id="ARBA00023157"/>
    </source>
</evidence>
<evidence type="ECO:0000256" key="7">
    <source>
        <dbReference type="ARBA" id="ARBA00023145"/>
    </source>
</evidence>
<dbReference type="AlphaFoldDB" id="A0A8S3V898"/>
<reference evidence="14" key="1">
    <citation type="submission" date="2021-03" db="EMBL/GenBank/DDBJ databases">
        <authorList>
            <person name="Bekaert M."/>
        </authorList>
    </citation>
    <scope>NUCLEOTIDE SEQUENCE</scope>
</reference>
<proteinExistence type="inferred from homology"/>
<dbReference type="PROSITE" id="PS51892">
    <property type="entry name" value="SUBTILASE"/>
    <property type="match status" value="1"/>
</dbReference>
<gene>
    <name evidence="14" type="ORF">MEDL_64301</name>
</gene>
<dbReference type="Gene3D" id="3.40.50.200">
    <property type="entry name" value="Peptidase S8/S53 domain"/>
    <property type="match status" value="2"/>
</dbReference>
<dbReference type="PROSITE" id="PS00138">
    <property type="entry name" value="SUBTILASE_SER"/>
    <property type="match status" value="2"/>
</dbReference>
<keyword evidence="3" id="KW-0165">Cleavage on pair of basic residues</keyword>
<keyword evidence="7" id="KW-0865">Zymogen</keyword>
<dbReference type="PANTHER" id="PTHR42884">
    <property type="entry name" value="PROPROTEIN CONVERTASE SUBTILISIN/KEXIN-RELATED"/>
    <property type="match status" value="1"/>
</dbReference>
<feature type="active site" description="Charge relay system" evidence="10 11">
    <location>
        <position position="170"/>
    </location>
</feature>
<keyword evidence="9" id="KW-0325">Glycoprotein</keyword>
<feature type="active site" description="Charge relay system" evidence="10 11">
    <location>
        <position position="379"/>
    </location>
</feature>
<comment type="similarity">
    <text evidence="1">Belongs to the peptidase S8 family. Furin subfamily.</text>
</comment>
<dbReference type="InterPro" id="IPR023827">
    <property type="entry name" value="Peptidase_S8_Asp-AS"/>
</dbReference>
<dbReference type="PROSITE" id="PS51829">
    <property type="entry name" value="P_HOMO_B"/>
    <property type="match status" value="1"/>
</dbReference>
<keyword evidence="15" id="KW-1185">Reference proteome</keyword>
<dbReference type="InterPro" id="IPR023828">
    <property type="entry name" value="Peptidase_S8_Ser-AS"/>
</dbReference>
<dbReference type="CDD" id="cd04059">
    <property type="entry name" value="Peptidases_S8_Protein_convertases_Kexins_Furin-like"/>
    <property type="match status" value="1"/>
</dbReference>
<evidence type="ECO:0000256" key="2">
    <source>
        <dbReference type="ARBA" id="ARBA00022670"/>
    </source>
</evidence>
<dbReference type="Pfam" id="PF01483">
    <property type="entry name" value="P_proprotein"/>
    <property type="match status" value="1"/>
</dbReference>
<dbReference type="Proteomes" id="UP000683360">
    <property type="component" value="Unassembled WGS sequence"/>
</dbReference>
<evidence type="ECO:0000256" key="12">
    <source>
        <dbReference type="SAM" id="Phobius"/>
    </source>
</evidence>
<evidence type="ECO:0000256" key="9">
    <source>
        <dbReference type="ARBA" id="ARBA00023180"/>
    </source>
</evidence>
<dbReference type="GO" id="GO:0004252">
    <property type="term" value="F:serine-type endopeptidase activity"/>
    <property type="evidence" value="ECO:0007669"/>
    <property type="project" value="UniProtKB-UniRule"/>
</dbReference>
<dbReference type="Gene3D" id="2.60.120.260">
    <property type="entry name" value="Galactose-binding domain-like"/>
    <property type="match status" value="1"/>
</dbReference>
<evidence type="ECO:0000256" key="10">
    <source>
        <dbReference type="PIRSR" id="PIRSR615500-1"/>
    </source>
</evidence>
<feature type="domain" description="P/Homo B" evidence="13">
    <location>
        <begin position="456"/>
        <end position="605"/>
    </location>
</feature>
<evidence type="ECO:0000259" key="13">
    <source>
        <dbReference type="PROSITE" id="PS51829"/>
    </source>
</evidence>
<evidence type="ECO:0000256" key="3">
    <source>
        <dbReference type="ARBA" id="ARBA00022685"/>
    </source>
</evidence>
<evidence type="ECO:0000256" key="4">
    <source>
        <dbReference type="ARBA" id="ARBA00022729"/>
    </source>
</evidence>
<evidence type="ECO:0000256" key="11">
    <source>
        <dbReference type="PROSITE-ProRule" id="PRU01240"/>
    </source>
</evidence>
<dbReference type="SUPFAM" id="SSF52743">
    <property type="entry name" value="Subtilisin-like"/>
    <property type="match status" value="2"/>
</dbReference>
<dbReference type="InterPro" id="IPR022398">
    <property type="entry name" value="Peptidase_S8_His-AS"/>
</dbReference>
<dbReference type="PRINTS" id="PR00723">
    <property type="entry name" value="SUBTILISIN"/>
</dbReference>
<dbReference type="GO" id="GO:0005802">
    <property type="term" value="C:trans-Golgi network"/>
    <property type="evidence" value="ECO:0007669"/>
    <property type="project" value="TreeGrafter"/>
</dbReference>
<evidence type="ECO:0000313" key="14">
    <source>
        <dbReference type="EMBL" id="CAG2252723.1"/>
    </source>
</evidence>
<dbReference type="OrthoDB" id="300641at2759"/>
<keyword evidence="4" id="KW-0732">Signal</keyword>
<evidence type="ECO:0000256" key="1">
    <source>
        <dbReference type="ARBA" id="ARBA00005325"/>
    </source>
</evidence>
<evidence type="ECO:0000256" key="5">
    <source>
        <dbReference type="ARBA" id="ARBA00022801"/>
    </source>
</evidence>
<protein>
    <submittedName>
        <fullName evidence="14">PCSK6</fullName>
        <ecNumber evidence="14">3.4.21.-</ecNumber>
    </submittedName>
</protein>
<dbReference type="Pfam" id="PF00082">
    <property type="entry name" value="Peptidase_S8"/>
    <property type="match status" value="1"/>
</dbReference>
<dbReference type="SUPFAM" id="SSF49785">
    <property type="entry name" value="Galactose-binding domain-like"/>
    <property type="match status" value="1"/>
</dbReference>
<keyword evidence="12" id="KW-1133">Transmembrane helix</keyword>
<dbReference type="GO" id="GO:0016486">
    <property type="term" value="P:peptide hormone processing"/>
    <property type="evidence" value="ECO:0007669"/>
    <property type="project" value="TreeGrafter"/>
</dbReference>
<dbReference type="InterPro" id="IPR008979">
    <property type="entry name" value="Galactose-bd-like_sf"/>
</dbReference>
<dbReference type="InterPro" id="IPR036852">
    <property type="entry name" value="Peptidase_S8/S53_dom_sf"/>
</dbReference>
<feature type="transmembrane region" description="Helical" evidence="12">
    <location>
        <begin position="667"/>
        <end position="688"/>
    </location>
</feature>
<keyword evidence="6 11" id="KW-0720">Serine protease</keyword>
<sequence>MGMVFWDPGDLAKSAIQEGVTSITTSIFSECSDDNVQGTSFSTPIATGIIELALQANLVLGFGLMNAIAMVTQARSWTSVPAQRIYITITRNQSLKANKHIEDTDIRNIRLDTEVEFIQQEVRQPRVLKTADPEWYKLWHLNNDISPSMQINEAWNIGYTGRGIKIAILDDGLQTDHADLVSNVDLVNDYDYVDDDNNPMPPYGSSHGTEVAGLIAAEKDNNECIVGVAHQSTIVGVRLLGNRGLTDSEEAQALNHHINEIDIYSNSWGPPDGYGFYGPGTLTKEALKAGVQNGRNGNGVIFIFASGNGMTHDNCNGDGYVNSIYTVAITSVQQGQNAWYSEVCAPALAATYGGSEEDRYLTTTTTTDECKTNGTQGTSFSAPIASGIIALALQANPYLTWRDVQHLIVLTSSRKGFNDTYSDWSVNGANKEFSQVLGYGLMDAEAMVSKAKTWATVPVQHTFTTRTRFPFISTRSDMLSSNTIFVSRSDSLIRCLEQVTVRIAFSYSKFRGVTELYLVSPSGTESNLLHFRYEDAIKYERRGSLTWTFMSVHFWWENPVGIWRLKFGSYKGYSVEERTTAPTTLSINTSDLKSVSTTTKSTLLPTTVTEPISTSKTTYSLRATTSDILSTETATIADWVTTDYFSLSTTSTTGSDSSYFNSNNKPVIIGGVVAGVILIGTIIVFISWKISAGRVKDVDSTTTSTAPAVFSV</sequence>
<keyword evidence="5 11" id="KW-0378">Hydrolase</keyword>
<dbReference type="PROSITE" id="PS00136">
    <property type="entry name" value="SUBTILASE_ASP"/>
    <property type="match status" value="1"/>
</dbReference>
<dbReference type="PANTHER" id="PTHR42884:SF3">
    <property type="entry name" value="FURIN-LIKE PROTEASE 1, ISOFORMS 1_1-X_2"/>
    <property type="match status" value="1"/>
</dbReference>